<dbReference type="EMBL" id="BNEC01000005">
    <property type="protein sequence ID" value="GHI69317.1"/>
    <property type="molecule type" value="Genomic_DNA"/>
</dbReference>
<gene>
    <name evidence="1" type="ORF">Snoj_32350</name>
</gene>
<keyword evidence="2" id="KW-1185">Reference proteome</keyword>
<comment type="caution">
    <text evidence="1">The sequence shown here is derived from an EMBL/GenBank/DDBJ whole genome shotgun (WGS) entry which is preliminary data.</text>
</comment>
<name>A0ABQ3SMW5_9ACTN</name>
<dbReference type="Proteomes" id="UP000613974">
    <property type="component" value="Unassembled WGS sequence"/>
</dbReference>
<evidence type="ECO:0008006" key="3">
    <source>
        <dbReference type="Google" id="ProtNLM"/>
    </source>
</evidence>
<proteinExistence type="predicted"/>
<organism evidence="1 2">
    <name type="scientific">Streptomyces nojiriensis</name>
    <dbReference type="NCBI Taxonomy" id="66374"/>
    <lineage>
        <taxon>Bacteria</taxon>
        <taxon>Bacillati</taxon>
        <taxon>Actinomycetota</taxon>
        <taxon>Actinomycetes</taxon>
        <taxon>Kitasatosporales</taxon>
        <taxon>Streptomycetaceae</taxon>
        <taxon>Streptomyces</taxon>
    </lineage>
</organism>
<accession>A0ABQ3SMW5</accession>
<sequence length="619" mass="66832">MGADCLENAVGLRKLITDVWSWLDYKPVMADPRRPGRNAWSDLTSSWVPDEDLRRLSAYRLLAAYDSNQAGQVAAITGDDVAGGERRELGDASKLIDTALGYLLGSEQTIIVPGAEQAAGEEPEGHVEAAAVQDRLRAWAEKELLPLRLQQAERTALLLGDSVYSLAWDPAKGRVLLRTWDPGLYFAEWPDDEQDSGEFPTRVHLAWEIPEDVRRGTKARLRRITYEIGPIAPASRPATAKDGAAFREPIVGEGGDALLVPGDAQDPTTGLITRSYPWAAGRTSPYTCYLTDAEWDLEDLKHSDLLYDLPLHKATFRVRADGEVLHGLDLQVDFIPLIHITNNIPHSGDHWGKPTLATVLQALDELSATDTDSSAASATTGSPIIGLAGARLPIDRNTGQPLPVKVRAGTVWQLNDGGRMDVLDTSAQLAELRSRVDHVLDRIAANSRLTSAGLGTLDPTALPSGYALQLALGPLDSLVAAMRLARAHKYVILLRMVQRLHQAGQAQGWPAGQSVPAQLTWGPHTPTDRAAVLDEVVKGVGAGVLSLETGVRMLQDAGYPIDDAQHEIELIQTRAFDAAARLADATGDNAAVRAYLGLPAADPDTLRVPLPETQNADPE</sequence>
<protein>
    <recommendedName>
        <fullName evidence="3">Phage portal protein</fullName>
    </recommendedName>
</protein>
<evidence type="ECO:0000313" key="2">
    <source>
        <dbReference type="Proteomes" id="UP000613974"/>
    </source>
</evidence>
<evidence type="ECO:0000313" key="1">
    <source>
        <dbReference type="EMBL" id="GHI69317.1"/>
    </source>
</evidence>
<reference evidence="2" key="1">
    <citation type="submission" date="2023-07" db="EMBL/GenBank/DDBJ databases">
        <title>Whole genome shotgun sequence of Streptomyces nojiriensis NBRC 13794.</title>
        <authorList>
            <person name="Komaki H."/>
            <person name="Tamura T."/>
        </authorList>
    </citation>
    <scope>NUCLEOTIDE SEQUENCE [LARGE SCALE GENOMIC DNA]</scope>
    <source>
        <strain evidence="2">NBRC 13794</strain>
    </source>
</reference>